<comment type="subcellular location">
    <subcellularLocation>
        <location evidence="1">Membrane</location>
        <topology evidence="1">Multi-pass membrane protein</topology>
    </subcellularLocation>
</comment>
<dbReference type="SUPFAM" id="SSF48403">
    <property type="entry name" value="Ankyrin repeat"/>
    <property type="match status" value="1"/>
</dbReference>
<evidence type="ECO:0000256" key="8">
    <source>
        <dbReference type="SAM" id="Phobius"/>
    </source>
</evidence>
<dbReference type="Proteomes" id="UP001652660">
    <property type="component" value="Chromosome 9e"/>
</dbReference>
<evidence type="ECO:0000313" key="10">
    <source>
        <dbReference type="Proteomes" id="UP001652660"/>
    </source>
</evidence>
<keyword evidence="2 8" id="KW-0812">Transmembrane</keyword>
<evidence type="ECO:0000256" key="1">
    <source>
        <dbReference type="ARBA" id="ARBA00004141"/>
    </source>
</evidence>
<evidence type="ECO:0000256" key="7">
    <source>
        <dbReference type="PROSITE-ProRule" id="PRU00023"/>
    </source>
</evidence>
<proteinExistence type="predicted"/>
<dbReference type="SMART" id="SM00248">
    <property type="entry name" value="ANK"/>
    <property type="match status" value="6"/>
</dbReference>
<evidence type="ECO:0000256" key="4">
    <source>
        <dbReference type="ARBA" id="ARBA00022989"/>
    </source>
</evidence>
<feature type="repeat" description="ANK" evidence="7">
    <location>
        <begin position="197"/>
        <end position="229"/>
    </location>
</feature>
<keyword evidence="6 8" id="KW-0472">Membrane</keyword>
<feature type="transmembrane region" description="Helical" evidence="8">
    <location>
        <begin position="314"/>
        <end position="331"/>
    </location>
</feature>
<dbReference type="PROSITE" id="PS50297">
    <property type="entry name" value="ANK_REP_REGION"/>
    <property type="match status" value="3"/>
</dbReference>
<dbReference type="PANTHER" id="PTHR24186:SF37">
    <property type="entry name" value="PGG DOMAIN-CONTAINING PROTEIN"/>
    <property type="match status" value="1"/>
</dbReference>
<protein>
    <recommendedName>
        <fullName evidence="9">PGG domain-containing protein</fullName>
    </recommendedName>
</protein>
<keyword evidence="10" id="KW-1185">Reference proteome</keyword>
<feature type="transmembrane region" description="Helical" evidence="8">
    <location>
        <begin position="435"/>
        <end position="453"/>
    </location>
</feature>
<reference evidence="10" key="1">
    <citation type="journal article" date="2025" name="Foods">
        <title>Unveiling the Microbial Signatures of Arabica Coffee Cherries: Insights into Ripeness Specific Diversity, Functional Traits, and Implications for Quality and Safety.</title>
        <authorList>
            <consortium name="RefSeq"/>
            <person name="Tenea G.N."/>
            <person name="Cifuentes V."/>
            <person name="Reyes P."/>
            <person name="Cevallos-Vallejos M."/>
        </authorList>
    </citation>
    <scope>NUCLEOTIDE SEQUENCE [LARGE SCALE GENOMIC DNA]</scope>
</reference>
<reference evidence="11" key="2">
    <citation type="submission" date="2025-08" db="UniProtKB">
        <authorList>
            <consortium name="RefSeq"/>
        </authorList>
    </citation>
    <scope>IDENTIFICATION</scope>
    <source>
        <tissue evidence="11">Leaves</tissue>
    </source>
</reference>
<feature type="repeat" description="ANK" evidence="7">
    <location>
        <begin position="163"/>
        <end position="195"/>
    </location>
</feature>
<dbReference type="InterPro" id="IPR026961">
    <property type="entry name" value="PGG_dom"/>
</dbReference>
<dbReference type="GO" id="GO:0005886">
    <property type="term" value="C:plasma membrane"/>
    <property type="evidence" value="ECO:0007669"/>
    <property type="project" value="TreeGrafter"/>
</dbReference>
<organism evidence="10 11">
    <name type="scientific">Coffea arabica</name>
    <name type="common">Arabian coffee</name>
    <dbReference type="NCBI Taxonomy" id="13443"/>
    <lineage>
        <taxon>Eukaryota</taxon>
        <taxon>Viridiplantae</taxon>
        <taxon>Streptophyta</taxon>
        <taxon>Embryophyta</taxon>
        <taxon>Tracheophyta</taxon>
        <taxon>Spermatophyta</taxon>
        <taxon>Magnoliopsida</taxon>
        <taxon>eudicotyledons</taxon>
        <taxon>Gunneridae</taxon>
        <taxon>Pentapetalae</taxon>
        <taxon>asterids</taxon>
        <taxon>lamiids</taxon>
        <taxon>Gentianales</taxon>
        <taxon>Rubiaceae</taxon>
        <taxon>Ixoroideae</taxon>
        <taxon>Gardenieae complex</taxon>
        <taxon>Bertiereae - Coffeeae clade</taxon>
        <taxon>Coffeeae</taxon>
        <taxon>Coffea</taxon>
    </lineage>
</organism>
<dbReference type="Pfam" id="PF13962">
    <property type="entry name" value="PGG"/>
    <property type="match status" value="1"/>
</dbReference>
<dbReference type="Pfam" id="PF12796">
    <property type="entry name" value="Ank_2"/>
    <property type="match status" value="2"/>
</dbReference>
<dbReference type="PANTHER" id="PTHR24186">
    <property type="entry name" value="PROTEIN PHOSPHATASE 1 REGULATORY SUBUNIT"/>
    <property type="match status" value="1"/>
</dbReference>
<evidence type="ECO:0000256" key="2">
    <source>
        <dbReference type="ARBA" id="ARBA00022692"/>
    </source>
</evidence>
<gene>
    <name evidence="11" type="primary">LOC113709759</name>
</gene>
<keyword evidence="4 8" id="KW-1133">Transmembrane helix</keyword>
<accession>A0A6P6UD68</accession>
<dbReference type="GeneID" id="113709759"/>
<dbReference type="InterPro" id="IPR036770">
    <property type="entry name" value="Ankyrin_rpt-contain_sf"/>
</dbReference>
<feature type="transmembrane region" description="Helical" evidence="8">
    <location>
        <begin position="366"/>
        <end position="390"/>
    </location>
</feature>
<keyword evidence="5 7" id="KW-0040">ANK repeat</keyword>
<evidence type="ECO:0000256" key="5">
    <source>
        <dbReference type="ARBA" id="ARBA00023043"/>
    </source>
</evidence>
<feature type="repeat" description="ANK" evidence="7">
    <location>
        <begin position="45"/>
        <end position="67"/>
    </location>
</feature>
<dbReference type="OrthoDB" id="7729168at2759"/>
<dbReference type="AlphaFoldDB" id="A0A6P6UD68"/>
<keyword evidence="3" id="KW-0677">Repeat</keyword>
<feature type="repeat" description="ANK" evidence="7">
    <location>
        <begin position="81"/>
        <end position="113"/>
    </location>
</feature>
<dbReference type="InterPro" id="IPR002110">
    <property type="entry name" value="Ankyrin_rpt"/>
</dbReference>
<dbReference type="RefSeq" id="XP_027088413.1">
    <property type="nucleotide sequence ID" value="XM_027232612.2"/>
</dbReference>
<feature type="domain" description="PGG" evidence="9">
    <location>
        <begin position="308"/>
        <end position="423"/>
    </location>
</feature>
<sequence>MGEKELEKEPEKRLCDAALKGDVTTLHQLLGEDLVVLDKAALNCEDKNPLHIAAMLGHVDFVKAILQVQSAYFLCLARDREGRNPLHLAAINGRLTVLQVLLDAGFEAAVEKTDGEETILHLCVKYNQLEALKMLVNRLKDTQLPNGRSEDAAYFLCLARDGNGRNPIHLAAMYGRLAVLQELLDAGFQAALEKTDEGGTILHLCVKYNQLEALKMLVDISKDVWFQNAKNEDGMTILHMAIYYRQNQTIKYLLDSSQVWVKQQDAKGRNALSLLRGQANFNTEIESSLRLIGARPGGHDPEEYQVMLKERSNAMMVVLSLIATMAFQAVVSPPGGVWQDDLKEGPNPHRVGEPIMAQTHPTYYRYLIRASTVAFVSSLSTIVLLIRGSAMYCSRASHLQILLSYLMGLAIATVALTYAISLVALAPKHTRGDQLSNTVVIVLIVVTTFSSSIRRVTSCLSRLGHYLNIIRYQVFNFTHRLSRISINA</sequence>
<evidence type="ECO:0000256" key="6">
    <source>
        <dbReference type="ARBA" id="ARBA00023136"/>
    </source>
</evidence>
<evidence type="ECO:0000313" key="11">
    <source>
        <dbReference type="RefSeq" id="XP_027088413.1"/>
    </source>
</evidence>
<dbReference type="Pfam" id="PF00023">
    <property type="entry name" value="Ank"/>
    <property type="match status" value="1"/>
</dbReference>
<name>A0A6P6UD68_COFAR</name>
<dbReference type="Gene3D" id="1.25.40.20">
    <property type="entry name" value="Ankyrin repeat-containing domain"/>
    <property type="match status" value="2"/>
</dbReference>
<dbReference type="PROSITE" id="PS50088">
    <property type="entry name" value="ANK_REPEAT"/>
    <property type="match status" value="4"/>
</dbReference>
<evidence type="ECO:0000256" key="3">
    <source>
        <dbReference type="ARBA" id="ARBA00022737"/>
    </source>
</evidence>
<feature type="transmembrane region" description="Helical" evidence="8">
    <location>
        <begin position="402"/>
        <end position="423"/>
    </location>
</feature>
<evidence type="ECO:0000259" key="9">
    <source>
        <dbReference type="Pfam" id="PF13962"/>
    </source>
</evidence>